<keyword evidence="5" id="KW-0143">Chaperone</keyword>
<keyword evidence="3" id="KW-0809">Transit peptide</keyword>
<dbReference type="EMBL" id="CP119881">
    <property type="protein sequence ID" value="WFD36753.1"/>
    <property type="molecule type" value="Genomic_DNA"/>
</dbReference>
<evidence type="ECO:0000256" key="1">
    <source>
        <dbReference type="ARBA" id="ARBA00004173"/>
    </source>
</evidence>
<dbReference type="PANTHER" id="PTHR21013:SF10">
    <property type="entry name" value="ATP SYNTHASE MITOCHONDRIAL F1 COMPLEX ASSEMBLY FACTOR 2"/>
    <property type="match status" value="1"/>
</dbReference>
<dbReference type="AlphaFoldDB" id="A0AAF0ETH1"/>
<dbReference type="InterPro" id="IPR042272">
    <property type="entry name" value="ATP12_ATP_synth-F1-assembly_N"/>
</dbReference>
<dbReference type="InterPro" id="IPR023335">
    <property type="entry name" value="ATP12_ortho_dom_sf"/>
</dbReference>
<sequence>MQSVLQPGVGGMLRRALRPAARLNIVAAARTYSAPAGTAGDGEAPQTTRAEKTLSRFWKNVSLAYEPESADRTDAFVVQLDRRSLRTPGGNILRVPSNRPLLACLVAQEWDEQSQVVKPHSLPMTSLAARAIDGLSEKRSRADVESLLMRYFQTDAVCYQENEPELLVQLQKERWDPLIAWVQETFGIPIARIEGLFGSGQAKEAHERLAQELSSLDAFDLAGFERAVTTSKSFIIALALLRRHIDAEQAALAAEVEVASQVHAWGAVEDSHDVDHAELRRQLASVACAQNTTARPAVERFIAALERRGGKL</sequence>
<reference evidence="6" key="1">
    <citation type="submission" date="2023-03" db="EMBL/GenBank/DDBJ databases">
        <title>Mating type loci evolution in Malassezia.</title>
        <authorList>
            <person name="Coelho M.A."/>
        </authorList>
    </citation>
    <scope>NUCLEOTIDE SEQUENCE</scope>
    <source>
        <strain evidence="6">CBS 11721</strain>
    </source>
</reference>
<comment type="similarity">
    <text evidence="2">Belongs to the ATP12 family.</text>
</comment>
<dbReference type="Gene3D" id="1.10.3580.10">
    <property type="entry name" value="ATP12 ATPase"/>
    <property type="match status" value="1"/>
</dbReference>
<keyword evidence="4" id="KW-0496">Mitochondrion</keyword>
<evidence type="ECO:0000256" key="5">
    <source>
        <dbReference type="ARBA" id="ARBA00023186"/>
    </source>
</evidence>
<dbReference type="PANTHER" id="PTHR21013">
    <property type="entry name" value="ATP SYNTHASE MITOCHONDRIAL F1 COMPLEX ASSEMBLY FACTOR 2/ATP12 PROTEIN, MITOCHONDRIAL PRECURSOR"/>
    <property type="match status" value="1"/>
</dbReference>
<proteinExistence type="inferred from homology"/>
<dbReference type="Proteomes" id="UP001219933">
    <property type="component" value="Chromosome 5"/>
</dbReference>
<evidence type="ECO:0000313" key="7">
    <source>
        <dbReference type="Proteomes" id="UP001219933"/>
    </source>
</evidence>
<comment type="subcellular location">
    <subcellularLocation>
        <location evidence="1">Mitochondrion</location>
    </subcellularLocation>
</comment>
<protein>
    <submittedName>
        <fullName evidence="6">ATP synthase mitochondrial F1 complex assembly factor 2</fullName>
    </submittedName>
</protein>
<organism evidence="6 7">
    <name type="scientific">Malassezia cuniculi</name>
    <dbReference type="NCBI Taxonomy" id="948313"/>
    <lineage>
        <taxon>Eukaryota</taxon>
        <taxon>Fungi</taxon>
        <taxon>Dikarya</taxon>
        <taxon>Basidiomycota</taxon>
        <taxon>Ustilaginomycotina</taxon>
        <taxon>Malasseziomycetes</taxon>
        <taxon>Malasseziales</taxon>
        <taxon>Malasseziaceae</taxon>
        <taxon>Malassezia</taxon>
    </lineage>
</organism>
<dbReference type="Gene3D" id="3.30.2180.10">
    <property type="entry name" value="ATP12-like"/>
    <property type="match status" value="1"/>
</dbReference>
<accession>A0AAF0ETH1</accession>
<dbReference type="InterPro" id="IPR011419">
    <property type="entry name" value="ATP12_ATP_synth-F1-assembly"/>
</dbReference>
<keyword evidence="7" id="KW-1185">Reference proteome</keyword>
<name>A0AAF0ETH1_9BASI</name>
<dbReference type="GO" id="GO:0033615">
    <property type="term" value="P:mitochondrial proton-transporting ATP synthase complex assembly"/>
    <property type="evidence" value="ECO:0007669"/>
    <property type="project" value="TreeGrafter"/>
</dbReference>
<evidence type="ECO:0000256" key="4">
    <source>
        <dbReference type="ARBA" id="ARBA00023128"/>
    </source>
</evidence>
<dbReference type="GO" id="GO:0005739">
    <property type="term" value="C:mitochondrion"/>
    <property type="evidence" value="ECO:0007669"/>
    <property type="project" value="UniProtKB-SubCell"/>
</dbReference>
<evidence type="ECO:0000256" key="3">
    <source>
        <dbReference type="ARBA" id="ARBA00022946"/>
    </source>
</evidence>
<dbReference type="SUPFAM" id="SSF160909">
    <property type="entry name" value="ATP12-like"/>
    <property type="match status" value="1"/>
</dbReference>
<evidence type="ECO:0000256" key="2">
    <source>
        <dbReference type="ARBA" id="ARBA00008231"/>
    </source>
</evidence>
<evidence type="ECO:0000313" key="6">
    <source>
        <dbReference type="EMBL" id="WFD36753.1"/>
    </source>
</evidence>
<gene>
    <name evidence="6" type="primary">atp12</name>
    <name evidence="6" type="ORF">MCUN1_003640</name>
</gene>
<dbReference type="Pfam" id="PF07542">
    <property type="entry name" value="ATP12"/>
    <property type="match status" value="1"/>
</dbReference>